<dbReference type="Gene3D" id="3.40.50.1440">
    <property type="entry name" value="Tubulin/FtsZ, GTPase domain"/>
    <property type="match status" value="1"/>
</dbReference>
<dbReference type="EMBL" id="AJWY01012824">
    <property type="protein sequence ID" value="EKC48858.1"/>
    <property type="molecule type" value="Genomic_DNA"/>
</dbReference>
<dbReference type="GO" id="GO:0005737">
    <property type="term" value="C:cytoplasm"/>
    <property type="evidence" value="ECO:0007669"/>
    <property type="project" value="TreeGrafter"/>
</dbReference>
<dbReference type="GO" id="GO:0005525">
    <property type="term" value="F:GTP binding"/>
    <property type="evidence" value="ECO:0007669"/>
    <property type="project" value="UniProtKB-KW"/>
</dbReference>
<protein>
    <submittedName>
        <fullName evidence="4">Cell division protein FtsZ</fullName>
    </submittedName>
</protein>
<keyword evidence="4" id="KW-0132">Cell division</keyword>
<sequence>MQNIVKKFENNSKKVLQFGYNLVTISYVTKTCIGVYRLKNKIKENHAMGRYEIDTDDSKVVQIKVVGVGGGGGNAVNRMVHCNIQDVEFVAVNSDKPALAKSTATHKILIGEKATKGMGAGARPEVGTRAAEESREALTDILTGAEMVFITAGMGGGTGTGAAPVVAKIAKDLGILTVAVVTTPFAFEGNRRMKQAQEGI</sequence>
<organism evidence="4">
    <name type="scientific">human gut metagenome</name>
    <dbReference type="NCBI Taxonomy" id="408170"/>
    <lineage>
        <taxon>unclassified sequences</taxon>
        <taxon>metagenomes</taxon>
        <taxon>organismal metagenomes</taxon>
    </lineage>
</organism>
<keyword evidence="4" id="KW-0131">Cell cycle</keyword>
<dbReference type="GO" id="GO:0003924">
    <property type="term" value="F:GTPase activity"/>
    <property type="evidence" value="ECO:0007669"/>
    <property type="project" value="InterPro"/>
</dbReference>
<reference evidence="4" key="1">
    <citation type="journal article" date="2013" name="Environ. Microbiol.">
        <title>Microbiota from the distal guts of lean and obese adolescents exhibit partial functional redundancy besides clear differences in community structure.</title>
        <authorList>
            <person name="Ferrer M."/>
            <person name="Ruiz A."/>
            <person name="Lanza F."/>
            <person name="Haange S.B."/>
            <person name="Oberbach A."/>
            <person name="Till H."/>
            <person name="Bargiela R."/>
            <person name="Campoy C."/>
            <person name="Segura M.T."/>
            <person name="Richter M."/>
            <person name="von Bergen M."/>
            <person name="Seifert J."/>
            <person name="Suarez A."/>
        </authorList>
    </citation>
    <scope>NUCLEOTIDE SEQUENCE</scope>
</reference>
<dbReference type="SMART" id="SM00864">
    <property type="entry name" value="Tubulin"/>
    <property type="match status" value="1"/>
</dbReference>
<evidence type="ECO:0000259" key="3">
    <source>
        <dbReference type="SMART" id="SM00864"/>
    </source>
</evidence>
<dbReference type="InterPro" id="IPR036525">
    <property type="entry name" value="Tubulin/FtsZ_GTPase_sf"/>
</dbReference>
<comment type="caution">
    <text evidence="4">The sequence shown here is derived from an EMBL/GenBank/DDBJ whole genome shotgun (WGS) entry which is preliminary data.</text>
</comment>
<evidence type="ECO:0000256" key="2">
    <source>
        <dbReference type="ARBA" id="ARBA00023134"/>
    </source>
</evidence>
<dbReference type="SUPFAM" id="SSF52490">
    <property type="entry name" value="Tubulin nucleotide-binding domain-like"/>
    <property type="match status" value="1"/>
</dbReference>
<dbReference type="InterPro" id="IPR045061">
    <property type="entry name" value="FtsZ/CetZ"/>
</dbReference>
<proteinExistence type="predicted"/>
<evidence type="ECO:0000256" key="1">
    <source>
        <dbReference type="ARBA" id="ARBA00022741"/>
    </source>
</evidence>
<dbReference type="Pfam" id="PF00091">
    <property type="entry name" value="Tubulin"/>
    <property type="match status" value="1"/>
</dbReference>
<accession>K1RTW4</accession>
<dbReference type="GO" id="GO:0032153">
    <property type="term" value="C:cell division site"/>
    <property type="evidence" value="ECO:0007669"/>
    <property type="project" value="TreeGrafter"/>
</dbReference>
<gene>
    <name evidence="4" type="ORF">LEA_18682</name>
</gene>
<name>K1RTW4_9ZZZZ</name>
<feature type="non-terminal residue" evidence="4">
    <location>
        <position position="200"/>
    </location>
</feature>
<dbReference type="PANTHER" id="PTHR30314:SF3">
    <property type="entry name" value="MITOCHONDRIAL DIVISION PROTEIN FSZA"/>
    <property type="match status" value="1"/>
</dbReference>
<dbReference type="PRINTS" id="PR00423">
    <property type="entry name" value="CELLDVISFTSZ"/>
</dbReference>
<keyword evidence="2" id="KW-0342">GTP-binding</keyword>
<keyword evidence="1" id="KW-0547">Nucleotide-binding</keyword>
<evidence type="ECO:0000313" key="4">
    <source>
        <dbReference type="EMBL" id="EKC48858.1"/>
    </source>
</evidence>
<dbReference type="AlphaFoldDB" id="K1RTW4"/>
<dbReference type="GO" id="GO:0051301">
    <property type="term" value="P:cell division"/>
    <property type="evidence" value="ECO:0007669"/>
    <property type="project" value="UniProtKB-KW"/>
</dbReference>
<dbReference type="PANTHER" id="PTHR30314">
    <property type="entry name" value="CELL DIVISION PROTEIN FTSZ-RELATED"/>
    <property type="match status" value="1"/>
</dbReference>
<feature type="domain" description="Tubulin/FtsZ GTPase" evidence="3">
    <location>
        <begin position="62"/>
        <end position="200"/>
    </location>
</feature>
<dbReference type="InterPro" id="IPR003008">
    <property type="entry name" value="Tubulin_FtsZ_GTPase"/>
</dbReference>